<dbReference type="PANTHER" id="PTHR42103">
    <property type="entry name" value="ALPHA/BETA-HYDROLASES SUPERFAMILY PROTEIN"/>
    <property type="match status" value="1"/>
</dbReference>
<feature type="compositionally biased region" description="Polar residues" evidence="1">
    <location>
        <begin position="349"/>
        <end position="358"/>
    </location>
</feature>
<dbReference type="InterPro" id="IPR029058">
    <property type="entry name" value="AB_hydrolase_fold"/>
</dbReference>
<feature type="domain" description="AB hydrolase-1" evidence="2">
    <location>
        <begin position="208"/>
        <end position="453"/>
    </location>
</feature>
<proteinExistence type="predicted"/>
<protein>
    <recommendedName>
        <fullName evidence="2">AB hydrolase-1 domain-containing protein</fullName>
    </recommendedName>
</protein>
<feature type="region of interest" description="Disordered" evidence="1">
    <location>
        <begin position="337"/>
        <end position="358"/>
    </location>
</feature>
<dbReference type="EMBL" id="VIBQ01000009">
    <property type="protein sequence ID" value="KAB8336944.1"/>
    <property type="molecule type" value="Genomic_DNA"/>
</dbReference>
<accession>A0A5N6KNZ8</accession>
<dbReference type="SUPFAM" id="SSF53474">
    <property type="entry name" value="alpha/beta-Hydrolases"/>
    <property type="match status" value="1"/>
</dbReference>
<dbReference type="Gene3D" id="3.40.50.1820">
    <property type="entry name" value="alpha/beta hydrolase"/>
    <property type="match status" value="1"/>
</dbReference>
<dbReference type="Proteomes" id="UP000327013">
    <property type="component" value="Unassembled WGS sequence"/>
</dbReference>
<sequence length="475" mass="53360">MKDGVSGWDQLVWVRALEDAERACARKRIDGKTIWGRRSHGDAESLCPAGAVFVDPLILVLDIYGWPVVACLHDRAQEDRGVGDLHILENGYKVKMNFLKQDESWVLSGLAGCLFGCILNNIVERVLHHWPSPAYTSFSIRAFQICFEEEIWPKPFCYQIGMLLQSMSRSSSGRGDIIELQLPSHRDGTMLECRIQHPKQDQWQLGAVFAHPYGPLGGSFDDPTVSLVKQELLSAGAVVATFNFRGTGRSKGKTSWSGEPEVEDFESIVLFLGHYLCNIGAASDSPRHVRLVLGGYSFGSMISSRVRREKTTVVLESKEHSEPVRVIIRTAINKSETFRKSSSPSSGSFQEQNTSTHKPNIKNASFSYLLISPLPGLISRILTPASRFGLFRDQWHDEHISRCPSTAIFGNKDVFSSAKQLRNWARNMQEKPGSKFRAIEIEDAGHFWNETNARSRLREALRSCIPQLRDQESHN</sequence>
<reference evidence="3 4" key="1">
    <citation type="submission" date="2019-06" db="EMBL/GenBank/DDBJ databases">
        <title>A chromosomal-level reference genome of Carpinus fangiana (Coryloideae, Betulaceae).</title>
        <authorList>
            <person name="Yang X."/>
            <person name="Wang Z."/>
            <person name="Zhang L."/>
            <person name="Hao G."/>
            <person name="Liu J."/>
            <person name="Yang Y."/>
        </authorList>
    </citation>
    <scope>NUCLEOTIDE SEQUENCE [LARGE SCALE GENOMIC DNA]</scope>
    <source>
        <strain evidence="3">Cfa_2016G</strain>
        <tissue evidence="3">Leaf</tissue>
    </source>
</reference>
<dbReference type="PANTHER" id="PTHR42103:SF2">
    <property type="entry name" value="AB HYDROLASE-1 DOMAIN-CONTAINING PROTEIN"/>
    <property type="match status" value="1"/>
</dbReference>
<evidence type="ECO:0000313" key="3">
    <source>
        <dbReference type="EMBL" id="KAB8336944.1"/>
    </source>
</evidence>
<evidence type="ECO:0000259" key="2">
    <source>
        <dbReference type="Pfam" id="PF12697"/>
    </source>
</evidence>
<name>A0A5N6KNZ8_9ROSI</name>
<dbReference type="InterPro" id="IPR000073">
    <property type="entry name" value="AB_hydrolase_1"/>
</dbReference>
<evidence type="ECO:0000256" key="1">
    <source>
        <dbReference type="SAM" id="MobiDB-lite"/>
    </source>
</evidence>
<gene>
    <name evidence="3" type="ORF">FH972_021249</name>
</gene>
<evidence type="ECO:0000313" key="4">
    <source>
        <dbReference type="Proteomes" id="UP000327013"/>
    </source>
</evidence>
<keyword evidence="4" id="KW-1185">Reference proteome</keyword>
<dbReference type="AlphaFoldDB" id="A0A5N6KNZ8"/>
<comment type="caution">
    <text evidence="3">The sequence shown here is derived from an EMBL/GenBank/DDBJ whole genome shotgun (WGS) entry which is preliminary data.</text>
</comment>
<dbReference type="Pfam" id="PF12697">
    <property type="entry name" value="Abhydrolase_6"/>
    <property type="match status" value="1"/>
</dbReference>
<organism evidence="3 4">
    <name type="scientific">Carpinus fangiana</name>
    <dbReference type="NCBI Taxonomy" id="176857"/>
    <lineage>
        <taxon>Eukaryota</taxon>
        <taxon>Viridiplantae</taxon>
        <taxon>Streptophyta</taxon>
        <taxon>Embryophyta</taxon>
        <taxon>Tracheophyta</taxon>
        <taxon>Spermatophyta</taxon>
        <taxon>Magnoliopsida</taxon>
        <taxon>eudicotyledons</taxon>
        <taxon>Gunneridae</taxon>
        <taxon>Pentapetalae</taxon>
        <taxon>rosids</taxon>
        <taxon>fabids</taxon>
        <taxon>Fagales</taxon>
        <taxon>Betulaceae</taxon>
        <taxon>Carpinus</taxon>
    </lineage>
</organism>
<dbReference type="OrthoDB" id="10260961at2759"/>